<dbReference type="HAMAP" id="MF_01200_A">
    <property type="entry name" value="OMPdecase_type1_A"/>
    <property type="match status" value="1"/>
</dbReference>
<dbReference type="CDD" id="cd04725">
    <property type="entry name" value="OMP_decarboxylase_like"/>
    <property type="match status" value="1"/>
</dbReference>
<comment type="function">
    <text evidence="5">Catalyzes the decarboxylation of orotidine 5'-monophosphate (OMP) to uridine 5'-monophosphate (UMP).</text>
</comment>
<dbReference type="SMART" id="SM00934">
    <property type="entry name" value="OMPdecase"/>
    <property type="match status" value="1"/>
</dbReference>
<feature type="active site" description="For OMPdecase activity" evidence="6">
    <location>
        <position position="64"/>
    </location>
</feature>
<comment type="subunit">
    <text evidence="5">Homodimer.</text>
</comment>
<dbReference type="RefSeq" id="WP_052656838.1">
    <property type="nucleotide sequence ID" value="NZ_JBBYJF010000006.1"/>
</dbReference>
<dbReference type="InterPro" id="IPR013785">
    <property type="entry name" value="Aldolase_TIM"/>
</dbReference>
<feature type="domain" description="Orotidine 5'-phosphate decarboxylase" evidence="8">
    <location>
        <begin position="10"/>
        <end position="207"/>
    </location>
</feature>
<accession>A0A0Q0XG74</accession>
<protein>
    <recommendedName>
        <fullName evidence="5">Orotidine 5'-phosphate decarboxylase</fullName>
        <ecNumber evidence="5">4.1.1.23</ecNumber>
    </recommendedName>
    <alternativeName>
        <fullName evidence="5">OMP decarboxylase</fullName>
        <shortName evidence="5">OMPDCase</shortName>
        <shortName evidence="5">OMPdecase</shortName>
    </alternativeName>
</protein>
<comment type="similarity">
    <text evidence="5">Belongs to the OMP decarboxylase family. Type 1 subfamily.</text>
</comment>
<evidence type="ECO:0000259" key="8">
    <source>
        <dbReference type="SMART" id="SM00934"/>
    </source>
</evidence>
<comment type="pathway">
    <text evidence="1 5">Pyrimidine metabolism; UMP biosynthesis via de novo pathway; UMP from orotate: step 2/2.</text>
</comment>
<feature type="binding site" evidence="5 7">
    <location>
        <position position="192"/>
    </location>
    <ligand>
        <name>substrate</name>
    </ligand>
</feature>
<feature type="binding site" evidence="5 7">
    <location>
        <position position="16"/>
    </location>
    <ligand>
        <name>substrate</name>
    </ligand>
</feature>
<evidence type="ECO:0000256" key="7">
    <source>
        <dbReference type="PIRSR" id="PIRSR614732-2"/>
    </source>
</evidence>
<feature type="binding site" evidence="5">
    <location>
        <position position="119"/>
    </location>
    <ligand>
        <name>substrate</name>
    </ligand>
</feature>
<dbReference type="PANTHER" id="PTHR32119">
    <property type="entry name" value="OROTIDINE 5'-PHOSPHATE DECARBOXYLASE"/>
    <property type="match status" value="1"/>
</dbReference>
<dbReference type="NCBIfam" id="TIGR01740">
    <property type="entry name" value="pyrF"/>
    <property type="match status" value="1"/>
</dbReference>
<sequence>MDLPTMEDSKIIFALDVYDRDTGIELAKNLADQVFAIKVNWPIILENGIKIISELSKYSKIICDFKLADVENTDKLITEKVAQYGAWGIISHAFTGIKSLRAVVKSAGQMKVFSVVSMSQESYIDNVYDKLVDDSLKAGVFGLVAPANRPDRLKKIRDISGDIKIIAPGVGAQGGNIISAIMAGADYIIIGRSIYDSPDPIGAIKKFNDEATKL</sequence>
<feature type="binding site" evidence="5 7">
    <location>
        <position position="38"/>
    </location>
    <ligand>
        <name>substrate</name>
    </ligand>
</feature>
<keyword evidence="10" id="KW-1185">Reference proteome</keyword>
<keyword evidence="3 5" id="KW-0665">Pyrimidine biosynthesis</keyword>
<comment type="caution">
    <text evidence="9">The sequence shown here is derived from an EMBL/GenBank/DDBJ whole genome shotgun (WGS) entry which is preliminary data.</text>
</comment>
<dbReference type="PANTHER" id="PTHR32119:SF2">
    <property type="entry name" value="OROTIDINE 5'-PHOSPHATE DECARBOXYLASE"/>
    <property type="match status" value="1"/>
</dbReference>
<feature type="active site" description="For OMPdecase activity" evidence="6">
    <location>
        <position position="66"/>
    </location>
</feature>
<dbReference type="EMBL" id="LKBG01000286">
    <property type="protein sequence ID" value="KQB33608.1"/>
    <property type="molecule type" value="Genomic_DNA"/>
</dbReference>
<dbReference type="Gene3D" id="3.20.20.70">
    <property type="entry name" value="Aldolase class I"/>
    <property type="match status" value="1"/>
</dbReference>
<evidence type="ECO:0000313" key="10">
    <source>
        <dbReference type="Proteomes" id="UP000050320"/>
    </source>
</evidence>
<organism evidence="9 10">
    <name type="scientific">Acidiplasma aeolicum</name>
    <dbReference type="NCBI Taxonomy" id="507754"/>
    <lineage>
        <taxon>Archaea</taxon>
        <taxon>Methanobacteriati</taxon>
        <taxon>Thermoplasmatota</taxon>
        <taxon>Thermoplasmata</taxon>
        <taxon>Thermoplasmatales</taxon>
        <taxon>Ferroplasmaceae</taxon>
        <taxon>Acidiplasma</taxon>
    </lineage>
</organism>
<dbReference type="InterPro" id="IPR001754">
    <property type="entry name" value="OMPdeCOase_dom"/>
</dbReference>
<feature type="binding site" evidence="5 7">
    <location>
        <position position="191"/>
    </location>
    <ligand>
        <name>substrate</name>
    </ligand>
</feature>
<evidence type="ECO:0000256" key="5">
    <source>
        <dbReference type="HAMAP-Rule" id="MF_01200"/>
    </source>
</evidence>
<dbReference type="EC" id="4.1.1.23" evidence="5"/>
<evidence type="ECO:0000256" key="6">
    <source>
        <dbReference type="PIRSR" id="PIRSR614732-1"/>
    </source>
</evidence>
<proteinExistence type="inferred from homology"/>
<dbReference type="AlphaFoldDB" id="A0A0Q0XG74"/>
<name>A0A0Q0XG74_9ARCH</name>
<feature type="active site" description="Proton donor" evidence="5">
    <location>
        <position position="66"/>
    </location>
</feature>
<dbReference type="InterPro" id="IPR011060">
    <property type="entry name" value="RibuloseP-bd_barrel"/>
</dbReference>
<evidence type="ECO:0000256" key="2">
    <source>
        <dbReference type="ARBA" id="ARBA00022793"/>
    </source>
</evidence>
<gene>
    <name evidence="5" type="primary">pyrF</name>
    <name evidence="9" type="ORF">AOG54_01845</name>
</gene>
<keyword evidence="4 5" id="KW-0456">Lyase</keyword>
<evidence type="ECO:0000256" key="1">
    <source>
        <dbReference type="ARBA" id="ARBA00004861"/>
    </source>
</evidence>
<comment type="catalytic activity">
    <reaction evidence="5">
        <text>orotidine 5'-phosphate + H(+) = UMP + CO2</text>
        <dbReference type="Rhea" id="RHEA:11596"/>
        <dbReference type="ChEBI" id="CHEBI:15378"/>
        <dbReference type="ChEBI" id="CHEBI:16526"/>
        <dbReference type="ChEBI" id="CHEBI:57538"/>
        <dbReference type="ChEBI" id="CHEBI:57865"/>
        <dbReference type="EC" id="4.1.1.23"/>
    </reaction>
</comment>
<feature type="binding site" evidence="5">
    <location>
        <begin position="168"/>
        <end position="178"/>
    </location>
    <ligand>
        <name>substrate</name>
    </ligand>
</feature>
<dbReference type="NCBIfam" id="NF010386">
    <property type="entry name" value="PRK13813.1"/>
    <property type="match status" value="1"/>
</dbReference>
<dbReference type="GO" id="GO:0005829">
    <property type="term" value="C:cytosol"/>
    <property type="evidence" value="ECO:0007669"/>
    <property type="project" value="TreeGrafter"/>
</dbReference>
<evidence type="ECO:0000256" key="3">
    <source>
        <dbReference type="ARBA" id="ARBA00022975"/>
    </source>
</evidence>
<dbReference type="UniPathway" id="UPA00070">
    <property type="reaction ID" value="UER00120"/>
</dbReference>
<dbReference type="GO" id="GO:0044205">
    <property type="term" value="P:'de novo' UMP biosynthetic process"/>
    <property type="evidence" value="ECO:0007669"/>
    <property type="project" value="UniProtKB-UniRule"/>
</dbReference>
<evidence type="ECO:0000313" key="9">
    <source>
        <dbReference type="EMBL" id="KQB33608.1"/>
    </source>
</evidence>
<feature type="active site" description="For OMPdecase activity" evidence="6">
    <location>
        <position position="69"/>
    </location>
</feature>
<dbReference type="InterPro" id="IPR014732">
    <property type="entry name" value="OMPdecase"/>
</dbReference>
<keyword evidence="2 5" id="KW-0210">Decarboxylase</keyword>
<evidence type="ECO:0000256" key="4">
    <source>
        <dbReference type="ARBA" id="ARBA00023239"/>
    </source>
</evidence>
<dbReference type="InterPro" id="IPR047595">
    <property type="entry name" value="OMPdecase_arc"/>
</dbReference>
<dbReference type="GO" id="GO:0006207">
    <property type="term" value="P:'de novo' pyrimidine nucleobase biosynthetic process"/>
    <property type="evidence" value="ECO:0007669"/>
    <property type="project" value="InterPro"/>
</dbReference>
<dbReference type="GO" id="GO:0004590">
    <property type="term" value="F:orotidine-5'-phosphate decarboxylase activity"/>
    <property type="evidence" value="ECO:0007669"/>
    <property type="project" value="UniProtKB-UniRule"/>
</dbReference>
<dbReference type="GeneID" id="84222130"/>
<dbReference type="Proteomes" id="UP000050320">
    <property type="component" value="Unassembled WGS sequence"/>
</dbReference>
<dbReference type="OrthoDB" id="94124at2157"/>
<dbReference type="SUPFAM" id="SSF51366">
    <property type="entry name" value="Ribulose-phoshate binding barrel"/>
    <property type="match status" value="1"/>
</dbReference>
<dbReference type="Pfam" id="PF00215">
    <property type="entry name" value="OMPdecase"/>
    <property type="match status" value="1"/>
</dbReference>
<reference evidence="9 10" key="1">
    <citation type="submission" date="2015-09" db="EMBL/GenBank/DDBJ databases">
        <title>Heavy metals and arsenic resistance mechanisms in polyextremophilic archaea of the family Ferroplasmaceae.</title>
        <authorList>
            <person name="Bulaev A.G."/>
            <person name="Kanygina A.V."/>
        </authorList>
    </citation>
    <scope>NUCLEOTIDE SEQUENCE [LARGE SCALE GENOMIC DNA]</scope>
    <source>
        <strain evidence="9 10">VT</strain>
    </source>
</reference>
<feature type="binding site" evidence="5">
    <location>
        <begin position="64"/>
        <end position="73"/>
    </location>
    <ligand>
        <name>substrate</name>
    </ligand>
</feature>